<proteinExistence type="predicted"/>
<dbReference type="CDD" id="cd00118">
    <property type="entry name" value="LysM"/>
    <property type="match status" value="2"/>
</dbReference>
<dbReference type="InterPro" id="IPR023346">
    <property type="entry name" value="Lysozyme-like_dom_sf"/>
</dbReference>
<organism evidence="2 3">
    <name type="scientific">Malaciobacter mytili LMG 24559</name>
    <dbReference type="NCBI Taxonomy" id="1032238"/>
    <lineage>
        <taxon>Bacteria</taxon>
        <taxon>Pseudomonadati</taxon>
        <taxon>Campylobacterota</taxon>
        <taxon>Epsilonproteobacteria</taxon>
        <taxon>Campylobacterales</taxon>
        <taxon>Arcobacteraceae</taxon>
        <taxon>Malaciobacter</taxon>
    </lineage>
</organism>
<dbReference type="PANTHER" id="PTHR33734:SF22">
    <property type="entry name" value="MEMBRANE-BOUND LYTIC MUREIN TRANSGLYCOSYLASE D"/>
    <property type="match status" value="1"/>
</dbReference>
<dbReference type="InterPro" id="IPR018392">
    <property type="entry name" value="LysM"/>
</dbReference>
<dbReference type="EMBL" id="NXID01000023">
    <property type="protein sequence ID" value="RXK15697.1"/>
    <property type="molecule type" value="Genomic_DNA"/>
</dbReference>
<reference evidence="2 3" key="1">
    <citation type="submission" date="2017-09" db="EMBL/GenBank/DDBJ databases">
        <title>Genomics of the genus Arcobacter.</title>
        <authorList>
            <person name="Perez-Cataluna A."/>
            <person name="Figueras M.J."/>
            <person name="Salas-Masso N."/>
        </authorList>
    </citation>
    <scope>NUCLEOTIDE SEQUENCE [LARGE SCALE GENOMIC DNA]</scope>
    <source>
        <strain evidence="2 3">CECT 7386</strain>
    </source>
</reference>
<dbReference type="InterPro" id="IPR008258">
    <property type="entry name" value="Transglycosylase_SLT_dom_1"/>
</dbReference>
<dbReference type="SUPFAM" id="SSF54106">
    <property type="entry name" value="LysM domain"/>
    <property type="match status" value="2"/>
</dbReference>
<keyword evidence="3" id="KW-1185">Reference proteome</keyword>
<dbReference type="Proteomes" id="UP000290092">
    <property type="component" value="Unassembled WGS sequence"/>
</dbReference>
<feature type="domain" description="LysM" evidence="1">
    <location>
        <begin position="425"/>
        <end position="468"/>
    </location>
</feature>
<dbReference type="PANTHER" id="PTHR33734">
    <property type="entry name" value="LYSM DOMAIN-CONTAINING GPI-ANCHORED PROTEIN 2"/>
    <property type="match status" value="1"/>
</dbReference>
<dbReference type="RefSeq" id="WP_114842144.1">
    <property type="nucleotide sequence ID" value="NZ_CP031219.1"/>
</dbReference>
<dbReference type="Pfam" id="PF01476">
    <property type="entry name" value="LysM"/>
    <property type="match status" value="2"/>
</dbReference>
<dbReference type="CDD" id="cd16894">
    <property type="entry name" value="MltD-like"/>
    <property type="match status" value="1"/>
</dbReference>
<dbReference type="InterPro" id="IPR036779">
    <property type="entry name" value="LysM_dom_sf"/>
</dbReference>
<protein>
    <recommendedName>
        <fullName evidence="1">LysM domain-containing protein</fullName>
    </recommendedName>
</protein>
<evidence type="ECO:0000313" key="2">
    <source>
        <dbReference type="EMBL" id="RXK15697.1"/>
    </source>
</evidence>
<dbReference type="Gene3D" id="3.10.350.10">
    <property type="entry name" value="LysM domain"/>
    <property type="match status" value="2"/>
</dbReference>
<gene>
    <name evidence="2" type="ORF">CP985_07245</name>
</gene>
<dbReference type="SMART" id="SM00257">
    <property type="entry name" value="LysM"/>
    <property type="match status" value="3"/>
</dbReference>
<evidence type="ECO:0000259" key="1">
    <source>
        <dbReference type="PROSITE" id="PS51782"/>
    </source>
</evidence>
<dbReference type="Pfam" id="PF01464">
    <property type="entry name" value="SLT"/>
    <property type="match status" value="1"/>
</dbReference>
<name>A0AAX2AFA4_9BACT</name>
<sequence>MNKIAIFLLLTITYSFASLIGTNYSQRDLQILEELDIKSSFITDYKLQRTYNNLLKEHNQNNYVKKLSDASLFVPKIKKILREEKIPSVFLYMAMAESDFTIDAKSNVKAIGIWQFMSETGKTFGLDNNLYVDERMDLVKSTKAATKYLRSLHHRFGKWYLAALAYNCGEGRVIEAITRATIDKYVKLYPKQEKSEKIKEFRKTIAAYQNGNERFYKINRIYKEVKQWGISLDIDDFLTEQNNITRQYIPSESRMYIRKIIALGMMNNQSFITENDNAHLLNIGATSSVATISVKGGLHLQSISSAVGLNYEELKALNKHLKLQIIPPYEKNYDIYIPYSRLARFQANKDLIKDSRYMVHVVKSGDSLLKIGKKYNISYNVIKDFNKLNTNFLSLNQKLIIPITAKSGKNEVLKVAKLRKEESKIIHQVKNGETLYSIAKRYNINLSKLKTDNKLRTNLIGIGDKIVIKK</sequence>
<accession>A0AAX2AFA4</accession>
<feature type="domain" description="LysM" evidence="1">
    <location>
        <begin position="358"/>
        <end position="401"/>
    </location>
</feature>
<dbReference type="KEGG" id="amyt:AMYT_1727"/>
<evidence type="ECO:0000313" key="3">
    <source>
        <dbReference type="Proteomes" id="UP000290092"/>
    </source>
</evidence>
<dbReference type="SUPFAM" id="SSF53955">
    <property type="entry name" value="Lysozyme-like"/>
    <property type="match status" value="1"/>
</dbReference>
<comment type="caution">
    <text evidence="2">The sequence shown here is derived from an EMBL/GenBank/DDBJ whole genome shotgun (WGS) entry which is preliminary data.</text>
</comment>
<dbReference type="AlphaFoldDB" id="A0AAX2AFA4"/>
<dbReference type="PROSITE" id="PS51782">
    <property type="entry name" value="LYSM"/>
    <property type="match status" value="2"/>
</dbReference>
<dbReference type="Gene3D" id="1.10.530.10">
    <property type="match status" value="1"/>
</dbReference>